<evidence type="ECO:0000256" key="4">
    <source>
        <dbReference type="PROSITE-ProRule" id="PRU00433"/>
    </source>
</evidence>
<evidence type="ECO:0000259" key="5">
    <source>
        <dbReference type="PROSITE" id="PS51007"/>
    </source>
</evidence>
<dbReference type="PROSITE" id="PS51007">
    <property type="entry name" value="CYTC"/>
    <property type="match status" value="1"/>
</dbReference>
<evidence type="ECO:0000256" key="1">
    <source>
        <dbReference type="ARBA" id="ARBA00022617"/>
    </source>
</evidence>
<dbReference type="PANTHER" id="PTHR19328:SF13">
    <property type="entry name" value="HIPL1 PROTEIN"/>
    <property type="match status" value="1"/>
</dbReference>
<evidence type="ECO:0000256" key="2">
    <source>
        <dbReference type="ARBA" id="ARBA00022723"/>
    </source>
</evidence>
<dbReference type="PANTHER" id="PTHR19328">
    <property type="entry name" value="HEDGEHOG-INTERACTING PROTEIN"/>
    <property type="match status" value="1"/>
</dbReference>
<dbReference type="Pfam" id="PF00034">
    <property type="entry name" value="Cytochrom_C"/>
    <property type="match status" value="1"/>
</dbReference>
<evidence type="ECO:0000256" key="3">
    <source>
        <dbReference type="ARBA" id="ARBA00023004"/>
    </source>
</evidence>
<keyword evidence="1 4" id="KW-0349">Heme</keyword>
<keyword evidence="7" id="KW-1185">Reference proteome</keyword>
<dbReference type="InterPro" id="IPR009056">
    <property type="entry name" value="Cyt_c-like_dom"/>
</dbReference>
<dbReference type="SUPFAM" id="SSF46626">
    <property type="entry name" value="Cytochrome c"/>
    <property type="match status" value="1"/>
</dbReference>
<dbReference type="Pfam" id="PF07995">
    <property type="entry name" value="GSDH"/>
    <property type="match status" value="1"/>
</dbReference>
<dbReference type="Gene3D" id="2.120.10.30">
    <property type="entry name" value="TolB, C-terminal domain"/>
    <property type="match status" value="1"/>
</dbReference>
<evidence type="ECO:0000313" key="7">
    <source>
        <dbReference type="Proteomes" id="UP001201449"/>
    </source>
</evidence>
<reference evidence="6 7" key="1">
    <citation type="submission" date="2022-01" db="EMBL/GenBank/DDBJ databases">
        <title>Mariniradius saccharolyticus sp. nov., isolated from sediment of a river.</title>
        <authorList>
            <person name="Liu H."/>
        </authorList>
    </citation>
    <scope>NUCLEOTIDE SEQUENCE [LARGE SCALE GENOMIC DNA]</scope>
    <source>
        <strain evidence="6 7">RY-2</strain>
    </source>
</reference>
<proteinExistence type="predicted"/>
<comment type="caution">
    <text evidence="6">The sequence shown here is derived from an EMBL/GenBank/DDBJ whole genome shotgun (WGS) entry which is preliminary data.</text>
</comment>
<accession>A0ABS9BY70</accession>
<keyword evidence="3 4" id="KW-0408">Iron</keyword>
<dbReference type="Proteomes" id="UP001201449">
    <property type="component" value="Unassembled WGS sequence"/>
</dbReference>
<dbReference type="InterPro" id="IPR011042">
    <property type="entry name" value="6-blade_b-propeller_TolB-like"/>
</dbReference>
<protein>
    <submittedName>
        <fullName evidence="6">PQQ-dependent sugar dehydrogenase</fullName>
    </submittedName>
</protein>
<feature type="domain" description="Cytochrome c" evidence="5">
    <location>
        <begin position="389"/>
        <end position="478"/>
    </location>
</feature>
<name>A0ABS9BY70_9BACT</name>
<dbReference type="EMBL" id="JAKEVZ010000011">
    <property type="protein sequence ID" value="MCF1752239.1"/>
    <property type="molecule type" value="Genomic_DNA"/>
</dbReference>
<gene>
    <name evidence="6" type="ORF">L0U89_14345</name>
</gene>
<dbReference type="RefSeq" id="WP_234862143.1">
    <property type="nucleotide sequence ID" value="NZ_JAKEVZ010000011.1"/>
</dbReference>
<organism evidence="6 7">
    <name type="scientific">Mariniradius sediminis</name>
    <dbReference type="NCBI Taxonomy" id="2909237"/>
    <lineage>
        <taxon>Bacteria</taxon>
        <taxon>Pseudomonadati</taxon>
        <taxon>Bacteroidota</taxon>
        <taxon>Cytophagia</taxon>
        <taxon>Cytophagales</taxon>
        <taxon>Cyclobacteriaceae</taxon>
        <taxon>Mariniradius</taxon>
    </lineage>
</organism>
<dbReference type="Gene3D" id="1.10.760.10">
    <property type="entry name" value="Cytochrome c-like domain"/>
    <property type="match status" value="1"/>
</dbReference>
<dbReference type="InterPro" id="IPR036909">
    <property type="entry name" value="Cyt_c-like_dom_sf"/>
</dbReference>
<evidence type="ECO:0000313" key="6">
    <source>
        <dbReference type="EMBL" id="MCF1752239.1"/>
    </source>
</evidence>
<dbReference type="InterPro" id="IPR011041">
    <property type="entry name" value="Quinoprot_gluc/sorb_DH_b-prop"/>
</dbReference>
<keyword evidence="2 4" id="KW-0479">Metal-binding</keyword>
<dbReference type="SUPFAM" id="SSF50952">
    <property type="entry name" value="Soluble quinoprotein glucose dehydrogenase"/>
    <property type="match status" value="1"/>
</dbReference>
<sequence length="500" mass="55929">MQLDNSLLEISEVATGLEVPWDLDASEEGKLWFTEVSGRLFCLDLQTLEKKEILKLDDVLAKKSYGLLGMAVHPEKGHVFLHYTFAIPKNANEESVMSRLVRYDISESGLENRLILLDSLPGNTFHNGSRILIVGDLIYFSLGDVGKVDQAQSVDFLGGKIMRIGLDGSIPEDNPFPENPVWAAGFRNSQGLTLGKNGNLYASDHGPINDDEINLIVKGGNYGWPNVAGFCDTSEESEYCTDHTVIEPLRAWTPTIATAGLEYYRSKTIPEWENSLLLATMKGRSLRVLHLNTNGDEIESEDIYLQQVFGRIRDISIGHAGEIYLSTSNRDWHPRFQPWMYEGLPEGPDRIIRLRKIPDQEQDKSLPVFSLEKEPIRLLDENWNPEVPAELTKGRNLYATHCLACHGPDGMGSEDLIPPLANTPWVTGDKGKLIRTMLKGISGEIEVNGKIFNQEMPAFAHLQDAELAEILTFIRNQFGNKASAVIPGEVFEERKGLNRQ</sequence>
<dbReference type="InterPro" id="IPR012938">
    <property type="entry name" value="Glc/Sorbosone_DH"/>
</dbReference>